<keyword evidence="2" id="KW-1185">Reference proteome</keyword>
<gene>
    <name evidence="1" type="ORF">MSIMFB_00465</name>
</gene>
<organism evidence="1 2">
    <name type="scientific">Mycobacterium simulans</name>
    <dbReference type="NCBI Taxonomy" id="627089"/>
    <lineage>
        <taxon>Bacteria</taxon>
        <taxon>Bacillati</taxon>
        <taxon>Actinomycetota</taxon>
        <taxon>Actinomycetes</taxon>
        <taxon>Mycobacteriales</taxon>
        <taxon>Mycobacteriaceae</taxon>
        <taxon>Mycobacterium</taxon>
    </lineage>
</organism>
<comment type="caution">
    <text evidence="1">The sequence shown here is derived from an EMBL/GenBank/DDBJ whole genome shotgun (WGS) entry which is preliminary data.</text>
</comment>
<dbReference type="EMBL" id="OCTY01000002">
    <property type="protein sequence ID" value="SOJ52960.1"/>
    <property type="molecule type" value="Genomic_DNA"/>
</dbReference>
<sequence>MSQSRYAGLSRSELAILVPELLLIGHMIDRSGMAWCIEAFGREEMLQIAIEEWAGASPVYAKRMQRALNFEGNDVPTIFKGLQLDIGAPPQFMDFRYTVHDRWNGEFQLDHCGALLDVEPMGDAYVFGMCHTIEDPTFDATAVATNPHAQMRPIHRPPRVPSDRHPHCAWTVKIDESYPVVKGIPALDLVRKTRAASWELAAVEPCDEGLADYSGPLLSDLDFGAFSHSALVRMADEVCLQMHLLYLSFAIAVAERSGADTELARSVSTHQLIGVAGLGAERIHRALGLPGGIEGTLRVLELHPLLNPAGYVEAETAGDRLLVRRSPAHDDRAWLSLCTPESVQPLQAIATAVDPHVRVEVSGTDADWTAELVQTDAAATELPEVSVAKVSRGSAFQFERRRSLPLTVV</sequence>
<proteinExistence type="predicted"/>
<reference evidence="1 2" key="1">
    <citation type="submission" date="2017-10" db="EMBL/GenBank/DDBJ databases">
        <authorList>
            <consortium name="Urmite Genomes"/>
        </authorList>
    </citation>
    <scope>NUCLEOTIDE SEQUENCE [LARGE SCALE GENOMIC DNA]</scope>
    <source>
        <strain evidence="1 2">FB-527</strain>
    </source>
</reference>
<name>A0A7Z7IGH1_9MYCO</name>
<accession>A0A7Z7IGH1</accession>
<dbReference type="RefSeq" id="WP_186241308.1">
    <property type="nucleotide sequence ID" value="NZ_OCTY01000002.1"/>
</dbReference>
<protein>
    <submittedName>
        <fullName evidence="1">Uncharacterized protein</fullName>
    </submittedName>
</protein>
<dbReference type="AlphaFoldDB" id="A0A7Z7IGH1"/>
<dbReference type="Proteomes" id="UP000554965">
    <property type="component" value="Unassembled WGS sequence"/>
</dbReference>
<evidence type="ECO:0000313" key="2">
    <source>
        <dbReference type="Proteomes" id="UP000554965"/>
    </source>
</evidence>
<evidence type="ECO:0000313" key="1">
    <source>
        <dbReference type="EMBL" id="SOJ52960.1"/>
    </source>
</evidence>